<dbReference type="RefSeq" id="WP_310022278.1">
    <property type="nucleotide sequence ID" value="NZ_JAVDUM010000014.1"/>
</dbReference>
<dbReference type="Proteomes" id="UP001259347">
    <property type="component" value="Unassembled WGS sequence"/>
</dbReference>
<evidence type="ECO:0000313" key="1">
    <source>
        <dbReference type="EMBL" id="MDR6868445.1"/>
    </source>
</evidence>
<sequence length="355" mass="39073">MAEIVAHVCDGITGDRIDTVPIADFPHSRLMSARGDASAAVRLNGTFSKPALKELLTPWRNLMVLERDGVVQYGGYIIGRPYQLGASEVTVRLGDLWALMARRIMTGRTAQNVVLWNETVTGTLPQIAAWHMSESWNRNVLPSPKFPFSIGPFPDTKAITRKYFGYTMQTVGDVLSSLMSEGLDIYFRPQWAGDGRFEWHMLGGEAWSSQVVREFNVSAKKSPVISFSEDVNAGGQTNNADRVGEGSEIKLLVNSHENRASPLPLLERITMSKSVNDIDQLHALAVQDIATFGKPVTEWSFVVDADLPADVGDIADLTFDGDKWMDDGTFPHRIVRVNAGIGRTKTIAVQPDGRA</sequence>
<evidence type="ECO:0000313" key="2">
    <source>
        <dbReference type="Proteomes" id="UP001259347"/>
    </source>
</evidence>
<dbReference type="EMBL" id="JAVDUM010000014">
    <property type="protein sequence ID" value="MDR6868445.1"/>
    <property type="molecule type" value="Genomic_DNA"/>
</dbReference>
<gene>
    <name evidence="1" type="ORF">J2Y69_003061</name>
</gene>
<evidence type="ECO:0008006" key="3">
    <source>
        <dbReference type="Google" id="ProtNLM"/>
    </source>
</evidence>
<keyword evidence="2" id="KW-1185">Reference proteome</keyword>
<comment type="caution">
    <text evidence="1">The sequence shown here is derived from an EMBL/GenBank/DDBJ whole genome shotgun (WGS) entry which is preliminary data.</text>
</comment>
<accession>A0ABU1SFT8</accession>
<proteinExistence type="predicted"/>
<organism evidence="1 2">
    <name type="scientific">Microbacterium resistens</name>
    <dbReference type="NCBI Taxonomy" id="156977"/>
    <lineage>
        <taxon>Bacteria</taxon>
        <taxon>Bacillati</taxon>
        <taxon>Actinomycetota</taxon>
        <taxon>Actinomycetes</taxon>
        <taxon>Micrococcales</taxon>
        <taxon>Microbacteriaceae</taxon>
        <taxon>Microbacterium</taxon>
    </lineage>
</organism>
<protein>
    <recommendedName>
        <fullName evidence="3">Minor tail protein</fullName>
    </recommendedName>
</protein>
<reference evidence="1 2" key="1">
    <citation type="submission" date="2023-07" db="EMBL/GenBank/DDBJ databases">
        <title>Sorghum-associated microbial communities from plants grown in Nebraska, USA.</title>
        <authorList>
            <person name="Schachtman D."/>
        </authorList>
    </citation>
    <scope>NUCLEOTIDE SEQUENCE [LARGE SCALE GENOMIC DNA]</scope>
    <source>
        <strain evidence="1 2">2980</strain>
    </source>
</reference>
<name>A0ABU1SFT8_9MICO</name>